<organism evidence="2 3">
    <name type="scientific">Parathielavia hyrcaniae</name>
    <dbReference type="NCBI Taxonomy" id="113614"/>
    <lineage>
        <taxon>Eukaryota</taxon>
        <taxon>Fungi</taxon>
        <taxon>Dikarya</taxon>
        <taxon>Ascomycota</taxon>
        <taxon>Pezizomycotina</taxon>
        <taxon>Sordariomycetes</taxon>
        <taxon>Sordariomycetidae</taxon>
        <taxon>Sordariales</taxon>
        <taxon>Chaetomiaceae</taxon>
        <taxon>Parathielavia</taxon>
    </lineage>
</organism>
<feature type="compositionally biased region" description="Basic and acidic residues" evidence="1">
    <location>
        <begin position="47"/>
        <end position="76"/>
    </location>
</feature>
<evidence type="ECO:0000313" key="3">
    <source>
        <dbReference type="Proteomes" id="UP001305647"/>
    </source>
</evidence>
<gene>
    <name evidence="2" type="ORF">N658DRAFT_413125</name>
</gene>
<proteinExistence type="predicted"/>
<dbReference type="Proteomes" id="UP001305647">
    <property type="component" value="Unassembled WGS sequence"/>
</dbReference>
<sequence>QAAPYQVDEPGDSLPRGAPPGQVSDPSYKTSKGEEVPVVDDDAPLDDPMKPDQADSSKQLERDERDAIDKGNIVKDRTRHAAKPAGAYAEPTDEQMGLRE</sequence>
<reference evidence="2" key="1">
    <citation type="journal article" date="2023" name="Mol. Phylogenet. Evol.">
        <title>Genome-scale phylogeny and comparative genomics of the fungal order Sordariales.</title>
        <authorList>
            <person name="Hensen N."/>
            <person name="Bonometti L."/>
            <person name="Westerberg I."/>
            <person name="Brannstrom I.O."/>
            <person name="Guillou S."/>
            <person name="Cros-Aarteil S."/>
            <person name="Calhoun S."/>
            <person name="Haridas S."/>
            <person name="Kuo A."/>
            <person name="Mondo S."/>
            <person name="Pangilinan J."/>
            <person name="Riley R."/>
            <person name="LaButti K."/>
            <person name="Andreopoulos B."/>
            <person name="Lipzen A."/>
            <person name="Chen C."/>
            <person name="Yan M."/>
            <person name="Daum C."/>
            <person name="Ng V."/>
            <person name="Clum A."/>
            <person name="Steindorff A."/>
            <person name="Ohm R.A."/>
            <person name="Martin F."/>
            <person name="Silar P."/>
            <person name="Natvig D.O."/>
            <person name="Lalanne C."/>
            <person name="Gautier V."/>
            <person name="Ament-Velasquez S.L."/>
            <person name="Kruys A."/>
            <person name="Hutchinson M.I."/>
            <person name="Powell A.J."/>
            <person name="Barry K."/>
            <person name="Miller A.N."/>
            <person name="Grigoriev I.V."/>
            <person name="Debuchy R."/>
            <person name="Gladieux P."/>
            <person name="Hiltunen Thoren M."/>
            <person name="Johannesson H."/>
        </authorList>
    </citation>
    <scope>NUCLEOTIDE SEQUENCE</scope>
    <source>
        <strain evidence="2">CBS 757.83</strain>
    </source>
</reference>
<evidence type="ECO:0000256" key="1">
    <source>
        <dbReference type="SAM" id="MobiDB-lite"/>
    </source>
</evidence>
<reference evidence="2" key="2">
    <citation type="submission" date="2023-05" db="EMBL/GenBank/DDBJ databases">
        <authorList>
            <consortium name="Lawrence Berkeley National Laboratory"/>
            <person name="Steindorff A."/>
            <person name="Hensen N."/>
            <person name="Bonometti L."/>
            <person name="Westerberg I."/>
            <person name="Brannstrom I.O."/>
            <person name="Guillou S."/>
            <person name="Cros-Aarteil S."/>
            <person name="Calhoun S."/>
            <person name="Haridas S."/>
            <person name="Kuo A."/>
            <person name="Mondo S."/>
            <person name="Pangilinan J."/>
            <person name="Riley R."/>
            <person name="Labutti K."/>
            <person name="Andreopoulos B."/>
            <person name="Lipzen A."/>
            <person name="Chen C."/>
            <person name="Yanf M."/>
            <person name="Daum C."/>
            <person name="Ng V."/>
            <person name="Clum A."/>
            <person name="Ohm R."/>
            <person name="Martin F."/>
            <person name="Silar P."/>
            <person name="Natvig D."/>
            <person name="Lalanne C."/>
            <person name="Gautier V."/>
            <person name="Ament-Velasquez S.L."/>
            <person name="Kruys A."/>
            <person name="Hutchinson M.I."/>
            <person name="Powell A.J."/>
            <person name="Barry K."/>
            <person name="Miller A.N."/>
            <person name="Grigoriev I.V."/>
            <person name="Debuchy R."/>
            <person name="Gladieux P."/>
            <person name="Thoren M.H."/>
            <person name="Johannesson H."/>
        </authorList>
    </citation>
    <scope>NUCLEOTIDE SEQUENCE</scope>
    <source>
        <strain evidence="2">CBS 757.83</strain>
    </source>
</reference>
<feature type="non-terminal residue" evidence="2">
    <location>
        <position position="100"/>
    </location>
</feature>
<dbReference type="EMBL" id="MU863682">
    <property type="protein sequence ID" value="KAK4097178.1"/>
    <property type="molecule type" value="Genomic_DNA"/>
</dbReference>
<comment type="caution">
    <text evidence="2">The sequence shown here is derived from an EMBL/GenBank/DDBJ whole genome shotgun (WGS) entry which is preliminary data.</text>
</comment>
<dbReference type="AlphaFoldDB" id="A0AAN6PSX9"/>
<evidence type="ECO:0000313" key="2">
    <source>
        <dbReference type="EMBL" id="KAK4097178.1"/>
    </source>
</evidence>
<feature type="region of interest" description="Disordered" evidence="1">
    <location>
        <begin position="1"/>
        <end position="100"/>
    </location>
</feature>
<feature type="non-terminal residue" evidence="2">
    <location>
        <position position="1"/>
    </location>
</feature>
<accession>A0AAN6PSX9</accession>
<protein>
    <submittedName>
        <fullName evidence="2">Uncharacterized protein</fullName>
    </submittedName>
</protein>
<name>A0AAN6PSX9_9PEZI</name>
<keyword evidence="3" id="KW-1185">Reference proteome</keyword>